<dbReference type="PaxDb" id="3218-PP1S42_164V6.1"/>
<reference evidence="2" key="3">
    <citation type="submission" date="2020-12" db="UniProtKB">
        <authorList>
            <consortium name="EnsemblPlants"/>
        </authorList>
    </citation>
    <scope>IDENTIFICATION</scope>
</reference>
<dbReference type="EnsemblPlants" id="Pp3c7_7600V3.1">
    <property type="protein sequence ID" value="Pp3c7_7600V3.1"/>
    <property type="gene ID" value="Pp3c7_7600"/>
</dbReference>
<keyword evidence="3" id="KW-1185">Reference proteome</keyword>
<proteinExistence type="predicted"/>
<organism evidence="1">
    <name type="scientific">Physcomitrium patens</name>
    <name type="common">Spreading-leaved earth moss</name>
    <name type="synonym">Physcomitrella patens</name>
    <dbReference type="NCBI Taxonomy" id="3218"/>
    <lineage>
        <taxon>Eukaryota</taxon>
        <taxon>Viridiplantae</taxon>
        <taxon>Streptophyta</taxon>
        <taxon>Embryophyta</taxon>
        <taxon>Bryophyta</taxon>
        <taxon>Bryophytina</taxon>
        <taxon>Bryopsida</taxon>
        <taxon>Funariidae</taxon>
        <taxon>Funariales</taxon>
        <taxon>Funariaceae</taxon>
        <taxon>Physcomitrium</taxon>
    </lineage>
</organism>
<dbReference type="AlphaFoldDB" id="A0A2K1KAV4"/>
<reference evidence="1 3" key="1">
    <citation type="journal article" date="2008" name="Science">
        <title>The Physcomitrella genome reveals evolutionary insights into the conquest of land by plants.</title>
        <authorList>
            <person name="Rensing S."/>
            <person name="Lang D."/>
            <person name="Zimmer A."/>
            <person name="Terry A."/>
            <person name="Salamov A."/>
            <person name="Shapiro H."/>
            <person name="Nishiyama T."/>
            <person name="Perroud P.-F."/>
            <person name="Lindquist E."/>
            <person name="Kamisugi Y."/>
            <person name="Tanahashi T."/>
            <person name="Sakakibara K."/>
            <person name="Fujita T."/>
            <person name="Oishi K."/>
            <person name="Shin-I T."/>
            <person name="Kuroki Y."/>
            <person name="Toyoda A."/>
            <person name="Suzuki Y."/>
            <person name="Hashimoto A."/>
            <person name="Yamaguchi K."/>
            <person name="Sugano A."/>
            <person name="Kohara Y."/>
            <person name="Fujiyama A."/>
            <person name="Anterola A."/>
            <person name="Aoki S."/>
            <person name="Ashton N."/>
            <person name="Barbazuk W.B."/>
            <person name="Barker E."/>
            <person name="Bennetzen J."/>
            <person name="Bezanilla M."/>
            <person name="Blankenship R."/>
            <person name="Cho S.H."/>
            <person name="Dutcher S."/>
            <person name="Estelle M."/>
            <person name="Fawcett J.A."/>
            <person name="Gundlach H."/>
            <person name="Hanada K."/>
            <person name="Heyl A."/>
            <person name="Hicks K.A."/>
            <person name="Hugh J."/>
            <person name="Lohr M."/>
            <person name="Mayer K."/>
            <person name="Melkozernov A."/>
            <person name="Murata T."/>
            <person name="Nelson D."/>
            <person name="Pils B."/>
            <person name="Prigge M."/>
            <person name="Reiss B."/>
            <person name="Renner T."/>
            <person name="Rombauts S."/>
            <person name="Rushton P."/>
            <person name="Sanderfoot A."/>
            <person name="Schween G."/>
            <person name="Shiu S.-H."/>
            <person name="Stueber K."/>
            <person name="Theodoulou F.L."/>
            <person name="Tu H."/>
            <person name="Van de Peer Y."/>
            <person name="Verrier P.J."/>
            <person name="Waters E."/>
            <person name="Wood A."/>
            <person name="Yang L."/>
            <person name="Cove D."/>
            <person name="Cuming A."/>
            <person name="Hasebe M."/>
            <person name="Lucas S."/>
            <person name="Mishler D.B."/>
            <person name="Reski R."/>
            <person name="Grigoriev I."/>
            <person name="Quatrano R.S."/>
            <person name="Boore J.L."/>
        </authorList>
    </citation>
    <scope>NUCLEOTIDE SEQUENCE [LARGE SCALE GENOMIC DNA]</scope>
    <source>
        <strain evidence="2 3">cv. Gransden 2004</strain>
    </source>
</reference>
<gene>
    <name evidence="1" type="ORF">PHYPA_010093</name>
</gene>
<dbReference type="Proteomes" id="UP000006727">
    <property type="component" value="Chromosome 7"/>
</dbReference>
<dbReference type="Gramene" id="Pp3c7_7600V3.1">
    <property type="protein sequence ID" value="Pp3c7_7600V3.1"/>
    <property type="gene ID" value="Pp3c7_7600"/>
</dbReference>
<dbReference type="EMBL" id="ABEU02000007">
    <property type="protein sequence ID" value="PNR50907.1"/>
    <property type="molecule type" value="Genomic_DNA"/>
</dbReference>
<accession>A0A2K1KAV4</accession>
<name>A0A2K1KAV4_PHYPA</name>
<evidence type="ECO:0000313" key="3">
    <source>
        <dbReference type="Proteomes" id="UP000006727"/>
    </source>
</evidence>
<protein>
    <submittedName>
        <fullName evidence="1 2">Uncharacterized protein</fullName>
    </submittedName>
</protein>
<evidence type="ECO:0000313" key="1">
    <source>
        <dbReference type="EMBL" id="PNR50907.1"/>
    </source>
</evidence>
<reference evidence="1 3" key="2">
    <citation type="journal article" date="2018" name="Plant J.">
        <title>The Physcomitrella patens chromosome-scale assembly reveals moss genome structure and evolution.</title>
        <authorList>
            <person name="Lang D."/>
            <person name="Ullrich K.K."/>
            <person name="Murat F."/>
            <person name="Fuchs J."/>
            <person name="Jenkins J."/>
            <person name="Haas F.B."/>
            <person name="Piednoel M."/>
            <person name="Gundlach H."/>
            <person name="Van Bel M."/>
            <person name="Meyberg R."/>
            <person name="Vives C."/>
            <person name="Morata J."/>
            <person name="Symeonidi A."/>
            <person name="Hiss M."/>
            <person name="Muchero W."/>
            <person name="Kamisugi Y."/>
            <person name="Saleh O."/>
            <person name="Blanc G."/>
            <person name="Decker E.L."/>
            <person name="van Gessel N."/>
            <person name="Grimwood J."/>
            <person name="Hayes R.D."/>
            <person name="Graham S.W."/>
            <person name="Gunter L.E."/>
            <person name="McDaniel S.F."/>
            <person name="Hoernstein S.N.W."/>
            <person name="Larsson A."/>
            <person name="Li F.W."/>
            <person name="Perroud P.F."/>
            <person name="Phillips J."/>
            <person name="Ranjan P."/>
            <person name="Rokshar D.S."/>
            <person name="Rothfels C.J."/>
            <person name="Schneider L."/>
            <person name="Shu S."/>
            <person name="Stevenson D.W."/>
            <person name="Thummler F."/>
            <person name="Tillich M."/>
            <person name="Villarreal Aguilar J.C."/>
            <person name="Widiez T."/>
            <person name="Wong G.K."/>
            <person name="Wymore A."/>
            <person name="Zhang Y."/>
            <person name="Zimmer A.D."/>
            <person name="Quatrano R.S."/>
            <person name="Mayer K.F.X."/>
            <person name="Goodstein D."/>
            <person name="Casacuberta J.M."/>
            <person name="Vandepoele K."/>
            <person name="Reski R."/>
            <person name="Cuming A.C."/>
            <person name="Tuskan G.A."/>
            <person name="Maumus F."/>
            <person name="Salse J."/>
            <person name="Schmutz J."/>
            <person name="Rensing S.A."/>
        </authorList>
    </citation>
    <scope>NUCLEOTIDE SEQUENCE [LARGE SCALE GENOMIC DNA]</scope>
    <source>
        <strain evidence="2 3">cv. Gransden 2004</strain>
    </source>
</reference>
<dbReference type="InParanoid" id="A0A2K1KAV4"/>
<evidence type="ECO:0000313" key="2">
    <source>
        <dbReference type="EnsemblPlants" id="Pp3c7_7600V3.1"/>
    </source>
</evidence>
<sequence>MACNCCEDDGKDITEPHCQEGNAATYEDASGMKGMTCGFSMSRGEHEGQGGCDRSEECFSCASTDACKGCWGDIVEDCKNQDCTANDIALCGVEDQCRKQHGLLPWVIGDGSVCQAVPKSCLKTEFEGNGADETKAHALPRLTMVDPQLRSGGLMAPPPSGAASLRRLCNALQCALRKRVESERHLKMINKELKVRNAELERQKVVGDKKISALITELQLENASLKRERSVLFALLQSQRHKLQSLRSDFIPRSCVVPGNSLPDSAIPVEDVKDLHEEVDRSASQKESDIYQSIVEDECRRNA</sequence>